<dbReference type="PROSITE" id="PS51444">
    <property type="entry name" value="FH2"/>
    <property type="match status" value="1"/>
</dbReference>
<dbReference type="EMBL" id="JAINWF010000004">
    <property type="protein sequence ID" value="MCD1608074.1"/>
    <property type="molecule type" value="Genomic_DNA"/>
</dbReference>
<dbReference type="RefSeq" id="WP_180982692.1">
    <property type="nucleotide sequence ID" value="NZ_JAINWF010000004.1"/>
</dbReference>
<dbReference type="Proteomes" id="UP001138989">
    <property type="component" value="Unassembled WGS sequence"/>
</dbReference>
<evidence type="ECO:0000313" key="3">
    <source>
        <dbReference type="Proteomes" id="UP001138989"/>
    </source>
</evidence>
<name>A0A9X1N4G8_9GAMM</name>
<evidence type="ECO:0000313" key="2">
    <source>
        <dbReference type="EMBL" id="MCD1608074.1"/>
    </source>
</evidence>
<sequence length="61" mass="6322">MTLVLPALVQAGNWLDGSVGSVISVSAFTAALAGSITTTRANPSARVTLIHFFTVFILETS</sequence>
<comment type="caution">
    <text evidence="2">The sequence shown here is derived from an EMBL/GenBank/DDBJ whole genome shotgun (WGS) entry which is preliminary data.</text>
</comment>
<gene>
    <name evidence="2" type="ORF">K7H17_09385</name>
</gene>
<organism evidence="2 3">
    <name type="scientific">Stutzerimonas kunmingensis</name>
    <dbReference type="NCBI Taxonomy" id="1211807"/>
    <lineage>
        <taxon>Bacteria</taxon>
        <taxon>Pseudomonadati</taxon>
        <taxon>Pseudomonadota</taxon>
        <taxon>Gammaproteobacteria</taxon>
        <taxon>Pseudomonadales</taxon>
        <taxon>Pseudomonadaceae</taxon>
        <taxon>Stutzerimonas</taxon>
    </lineage>
</organism>
<reference evidence="2" key="1">
    <citation type="submission" date="2021-08" db="EMBL/GenBank/DDBJ databases">
        <title>Isolation and characterization of neutrophilic mixotrophic iron-oxidizing bacteria from deep-sea hydrothermal vents.</title>
        <authorList>
            <person name="He Y."/>
        </authorList>
    </citation>
    <scope>NUCLEOTIDE SEQUENCE</scope>
    <source>
        <strain evidence="2">IOP_13</strain>
    </source>
</reference>
<evidence type="ECO:0000259" key="1">
    <source>
        <dbReference type="PROSITE" id="PS51444"/>
    </source>
</evidence>
<dbReference type="InterPro" id="IPR015425">
    <property type="entry name" value="FH2_Formin"/>
</dbReference>
<feature type="domain" description="FH2" evidence="1">
    <location>
        <begin position="1"/>
        <end position="61"/>
    </location>
</feature>
<dbReference type="AlphaFoldDB" id="A0A9X1N4G8"/>
<protein>
    <recommendedName>
        <fullName evidence="1">FH2 domain-containing protein</fullName>
    </recommendedName>
</protein>
<keyword evidence="3" id="KW-1185">Reference proteome</keyword>
<proteinExistence type="predicted"/>
<accession>A0A9X1N4G8</accession>